<dbReference type="Pfam" id="PF03450">
    <property type="entry name" value="CO_deh_flav_C"/>
    <property type="match status" value="1"/>
</dbReference>
<dbReference type="Proteomes" id="UP000199473">
    <property type="component" value="Unassembled WGS sequence"/>
</dbReference>
<keyword evidence="2" id="KW-0274">FAD</keyword>
<dbReference type="InterPro" id="IPR036318">
    <property type="entry name" value="FAD-bd_PCMH-like_sf"/>
</dbReference>
<dbReference type="EMBL" id="FOSQ01000001">
    <property type="protein sequence ID" value="SFK22714.1"/>
    <property type="molecule type" value="Genomic_DNA"/>
</dbReference>
<name>A0A1I3XT58_9PROT</name>
<dbReference type="InterPro" id="IPR016166">
    <property type="entry name" value="FAD-bd_PCMH"/>
</dbReference>
<dbReference type="InterPro" id="IPR002346">
    <property type="entry name" value="Mopterin_DH_FAD-bd"/>
</dbReference>
<dbReference type="Gene3D" id="3.30.43.10">
    <property type="entry name" value="Uridine Diphospho-n-acetylenolpyruvylglucosamine Reductase, domain 2"/>
    <property type="match status" value="1"/>
</dbReference>
<evidence type="ECO:0000313" key="6">
    <source>
        <dbReference type="Proteomes" id="UP000199473"/>
    </source>
</evidence>
<dbReference type="InterPro" id="IPR016167">
    <property type="entry name" value="FAD-bd_PCMH_sub1"/>
</dbReference>
<protein>
    <submittedName>
        <fullName evidence="5">Carbon-monoxide dehydrogenase medium subunit</fullName>
    </submittedName>
</protein>
<dbReference type="STRING" id="1123062.SAMN02745775_101628"/>
<dbReference type="PANTHER" id="PTHR42659">
    <property type="entry name" value="XANTHINE DEHYDROGENASE SUBUNIT C-RELATED"/>
    <property type="match status" value="1"/>
</dbReference>
<dbReference type="GO" id="GO:0016491">
    <property type="term" value="F:oxidoreductase activity"/>
    <property type="evidence" value="ECO:0007669"/>
    <property type="project" value="UniProtKB-KW"/>
</dbReference>
<keyword evidence="3" id="KW-0560">Oxidoreductase</keyword>
<reference evidence="5 6" key="1">
    <citation type="submission" date="2016-10" db="EMBL/GenBank/DDBJ databases">
        <authorList>
            <person name="de Groot N.N."/>
        </authorList>
    </citation>
    <scope>NUCLEOTIDE SEQUENCE [LARGE SCALE GENOMIC DNA]</scope>
    <source>
        <strain evidence="5 6">DSM 19981</strain>
    </source>
</reference>
<dbReference type="InterPro" id="IPR051312">
    <property type="entry name" value="Diverse_Substr_Oxidored"/>
</dbReference>
<dbReference type="SMART" id="SM01092">
    <property type="entry name" value="CO_deh_flav_C"/>
    <property type="match status" value="1"/>
</dbReference>
<dbReference type="InterPro" id="IPR005107">
    <property type="entry name" value="CO_DH_flav_C"/>
</dbReference>
<dbReference type="PROSITE" id="PS51387">
    <property type="entry name" value="FAD_PCMH"/>
    <property type="match status" value="1"/>
</dbReference>
<dbReference type="SUPFAM" id="SSF55447">
    <property type="entry name" value="CO dehydrogenase flavoprotein C-terminal domain-like"/>
    <property type="match status" value="1"/>
</dbReference>
<dbReference type="AlphaFoldDB" id="A0A1I3XT58"/>
<accession>A0A1I3XT58</accession>
<organism evidence="5 6">
    <name type="scientific">Falsiroseomonas stagni DSM 19981</name>
    <dbReference type="NCBI Taxonomy" id="1123062"/>
    <lineage>
        <taxon>Bacteria</taxon>
        <taxon>Pseudomonadati</taxon>
        <taxon>Pseudomonadota</taxon>
        <taxon>Alphaproteobacteria</taxon>
        <taxon>Acetobacterales</taxon>
        <taxon>Roseomonadaceae</taxon>
        <taxon>Falsiroseomonas</taxon>
    </lineage>
</organism>
<dbReference type="InterPro" id="IPR036683">
    <property type="entry name" value="CO_DH_flav_C_dom_sf"/>
</dbReference>
<evidence type="ECO:0000256" key="1">
    <source>
        <dbReference type="ARBA" id="ARBA00022630"/>
    </source>
</evidence>
<dbReference type="Gene3D" id="3.30.465.10">
    <property type="match status" value="1"/>
</dbReference>
<dbReference type="RefSeq" id="WP_092955327.1">
    <property type="nucleotide sequence ID" value="NZ_FOSQ01000001.1"/>
</dbReference>
<feature type="domain" description="FAD-binding PCMH-type" evidence="4">
    <location>
        <begin position="1"/>
        <end position="177"/>
    </location>
</feature>
<dbReference type="InterPro" id="IPR016169">
    <property type="entry name" value="FAD-bd_PCMH_sub2"/>
</dbReference>
<evidence type="ECO:0000313" key="5">
    <source>
        <dbReference type="EMBL" id="SFK22714.1"/>
    </source>
</evidence>
<evidence type="ECO:0000256" key="3">
    <source>
        <dbReference type="ARBA" id="ARBA00023002"/>
    </source>
</evidence>
<dbReference type="SUPFAM" id="SSF56176">
    <property type="entry name" value="FAD-binding/transporter-associated domain-like"/>
    <property type="match status" value="1"/>
</dbReference>
<keyword evidence="1" id="KW-0285">Flavoprotein</keyword>
<dbReference type="Gene3D" id="3.30.390.50">
    <property type="entry name" value="CO dehydrogenase flavoprotein, C-terminal domain"/>
    <property type="match status" value="1"/>
</dbReference>
<sequence length="285" mass="30293">MKPPPFAYHDPSTLEEAISLLSTLPNARPLAGGQSMMPMLNMRFAQPDHLVDLNRIAGLDGVTVEPDGALTIGAMARQRVLEQHPEVARRCPLMVEALAQVGHRQTRNRGTIGGSLCHLDPAAELPLVAAAMEAVVRVAGPNGQRDIAFADFAQGYMTPEMEPEELLVAVRIPAQPAGAGHCFLEYARRHGDFAIASVAVMLVPDAVGRIAEARVALGGVGAVPLRLPEAEAALRGAPDVSRAVAATKTLEPMEDALVPAWYRRHLAGVLLGRALVIAQSRMGRA</sequence>
<dbReference type="OrthoDB" id="9793944at2"/>
<proteinExistence type="predicted"/>
<dbReference type="GO" id="GO:0071949">
    <property type="term" value="F:FAD binding"/>
    <property type="evidence" value="ECO:0007669"/>
    <property type="project" value="InterPro"/>
</dbReference>
<dbReference type="PANTHER" id="PTHR42659:SF2">
    <property type="entry name" value="XANTHINE DEHYDROGENASE SUBUNIT C-RELATED"/>
    <property type="match status" value="1"/>
</dbReference>
<keyword evidence="6" id="KW-1185">Reference proteome</keyword>
<evidence type="ECO:0000256" key="2">
    <source>
        <dbReference type="ARBA" id="ARBA00022827"/>
    </source>
</evidence>
<evidence type="ECO:0000259" key="4">
    <source>
        <dbReference type="PROSITE" id="PS51387"/>
    </source>
</evidence>
<gene>
    <name evidence="5" type="ORF">SAMN02745775_101628</name>
</gene>
<dbReference type="Pfam" id="PF00941">
    <property type="entry name" value="FAD_binding_5"/>
    <property type="match status" value="1"/>
</dbReference>